<gene>
    <name evidence="10" type="ORF">B0T20DRAFT_432228</name>
</gene>
<evidence type="ECO:0000256" key="8">
    <source>
        <dbReference type="RuleBase" id="RU000461"/>
    </source>
</evidence>
<dbReference type="GO" id="GO:0016705">
    <property type="term" value="F:oxidoreductase activity, acting on paired donors, with incorporation or reduction of molecular oxygen"/>
    <property type="evidence" value="ECO:0007669"/>
    <property type="project" value="InterPro"/>
</dbReference>
<comment type="pathway">
    <text evidence="1">Antibiotic biosynthesis.</text>
</comment>
<keyword evidence="6" id="KW-0045">Antibiotic biosynthesis</keyword>
<evidence type="ECO:0000256" key="1">
    <source>
        <dbReference type="ARBA" id="ARBA00004792"/>
    </source>
</evidence>
<evidence type="ECO:0000256" key="2">
    <source>
        <dbReference type="ARBA" id="ARBA00010617"/>
    </source>
</evidence>
<evidence type="ECO:0000256" key="4">
    <source>
        <dbReference type="ARBA" id="ARBA00023002"/>
    </source>
</evidence>
<dbReference type="PROSITE" id="PS00086">
    <property type="entry name" value="CYTOCHROME_P450"/>
    <property type="match status" value="1"/>
</dbReference>
<organism evidence="10 11">
    <name type="scientific">Sordaria brevicollis</name>
    <dbReference type="NCBI Taxonomy" id="83679"/>
    <lineage>
        <taxon>Eukaryota</taxon>
        <taxon>Fungi</taxon>
        <taxon>Dikarya</taxon>
        <taxon>Ascomycota</taxon>
        <taxon>Pezizomycotina</taxon>
        <taxon>Sordariomycetes</taxon>
        <taxon>Sordariomycetidae</taxon>
        <taxon>Sordariales</taxon>
        <taxon>Sordariaceae</taxon>
        <taxon>Sordaria</taxon>
    </lineage>
</organism>
<dbReference type="PANTHER" id="PTHR46300">
    <property type="entry name" value="P450, PUTATIVE (EUROFUNG)-RELATED-RELATED"/>
    <property type="match status" value="1"/>
</dbReference>
<dbReference type="InterPro" id="IPR017972">
    <property type="entry name" value="Cyt_P450_CS"/>
</dbReference>
<reference evidence="10" key="1">
    <citation type="journal article" date="2023" name="Mol. Phylogenet. Evol.">
        <title>Genome-scale phylogeny and comparative genomics of the fungal order Sordariales.</title>
        <authorList>
            <person name="Hensen N."/>
            <person name="Bonometti L."/>
            <person name="Westerberg I."/>
            <person name="Brannstrom I.O."/>
            <person name="Guillou S."/>
            <person name="Cros-Aarteil S."/>
            <person name="Calhoun S."/>
            <person name="Haridas S."/>
            <person name="Kuo A."/>
            <person name="Mondo S."/>
            <person name="Pangilinan J."/>
            <person name="Riley R."/>
            <person name="LaButti K."/>
            <person name="Andreopoulos B."/>
            <person name="Lipzen A."/>
            <person name="Chen C."/>
            <person name="Yan M."/>
            <person name="Daum C."/>
            <person name="Ng V."/>
            <person name="Clum A."/>
            <person name="Steindorff A."/>
            <person name="Ohm R.A."/>
            <person name="Martin F."/>
            <person name="Silar P."/>
            <person name="Natvig D.O."/>
            <person name="Lalanne C."/>
            <person name="Gautier V."/>
            <person name="Ament-Velasquez S.L."/>
            <person name="Kruys A."/>
            <person name="Hutchinson M.I."/>
            <person name="Powell A.J."/>
            <person name="Barry K."/>
            <person name="Miller A.N."/>
            <person name="Grigoriev I.V."/>
            <person name="Debuchy R."/>
            <person name="Gladieux P."/>
            <person name="Hiltunen Thoren M."/>
            <person name="Johannesson H."/>
        </authorList>
    </citation>
    <scope>NUCLEOTIDE SEQUENCE</scope>
    <source>
        <strain evidence="10">FGSC 1904</strain>
    </source>
</reference>
<dbReference type="InterPro" id="IPR036396">
    <property type="entry name" value="Cyt_P450_sf"/>
</dbReference>
<keyword evidence="9" id="KW-0812">Transmembrane</keyword>
<keyword evidence="5 7" id="KW-0408">Iron</keyword>
<keyword evidence="9" id="KW-0472">Membrane</keyword>
<comment type="cofactor">
    <cofactor evidence="7">
        <name>heme</name>
        <dbReference type="ChEBI" id="CHEBI:30413"/>
    </cofactor>
</comment>
<dbReference type="EMBL" id="JAUTDP010000002">
    <property type="protein sequence ID" value="KAK3402388.1"/>
    <property type="molecule type" value="Genomic_DNA"/>
</dbReference>
<sequence length="625" mass="71585">MQPLTLAILGLISAIVAVVHFVKLFRQMNDPNGMPGPTQIPYLGRIHDLPIQFMWLKFKEWADKYGQQGFYRTSMLGAEFVVVTEEKVAEDLLVKRAKYNSDRPVIRSLFDSKSTHGSMEYLPLMGHNQYWARQRKLSHAYLTEATKAHYYGVMYFEVKRWMVRLLENPDDFQNSLEDMSSKVMCQLTWDDPSLSEYCTKSAWGLLTQMSPAGPITNVLTPLWHLPFFMNPWKIKERKRHDEQQAWWMERLLTCREKLANGELRPCWTRQFLEKTSLKTNISGDYEASSVIGMLALVGIFTVVGPMSYWLVCMVHNPKWQEAVQREVDQVCGGRMPTLEDAPRLPILRACIKETMRWKPNVPTGVAHETEADDHYQGYFIPKGTRILPLDWAFLRNPVKYPDPENFRPERWLEPGWPTYQEPLTQYPTIKGLTSFGWGQRQCLGMSLTQDELIVGCGALAWLFNLKPKRDPATGQELPVPLDKSNSLLIIKPDPFQMAFEPRSEGRKMEAIKLWEEAEKNDRLKREQWLRNAREGKPNVVNETKVPQPTVEKVPSPTPTVAVPTILSNRSSEEVVEQQNTNGINGINGQGSGLAACGLVGKTVEDLTKEKAVRIKMVRLNSSESI</sequence>
<accession>A0AAE0PLS4</accession>
<protein>
    <submittedName>
        <fullName evidence="10">Cytochrome P450</fullName>
    </submittedName>
</protein>
<dbReference type="GO" id="GO:0005506">
    <property type="term" value="F:iron ion binding"/>
    <property type="evidence" value="ECO:0007669"/>
    <property type="project" value="InterPro"/>
</dbReference>
<name>A0AAE0PLS4_SORBR</name>
<keyword evidence="7 8" id="KW-0349">Heme</keyword>
<keyword evidence="8" id="KW-0503">Monooxygenase</keyword>
<dbReference type="Pfam" id="PF00067">
    <property type="entry name" value="p450"/>
    <property type="match status" value="1"/>
</dbReference>
<feature type="transmembrane region" description="Helical" evidence="9">
    <location>
        <begin position="6"/>
        <end position="25"/>
    </location>
</feature>
<evidence type="ECO:0000313" key="11">
    <source>
        <dbReference type="Proteomes" id="UP001281003"/>
    </source>
</evidence>
<comment type="caution">
    <text evidence="10">The sequence shown here is derived from an EMBL/GenBank/DDBJ whole genome shotgun (WGS) entry which is preliminary data.</text>
</comment>
<evidence type="ECO:0000256" key="9">
    <source>
        <dbReference type="SAM" id="Phobius"/>
    </source>
</evidence>
<keyword evidence="3 7" id="KW-0479">Metal-binding</keyword>
<dbReference type="InterPro" id="IPR002401">
    <property type="entry name" value="Cyt_P450_E_grp-I"/>
</dbReference>
<keyword evidence="11" id="KW-1185">Reference proteome</keyword>
<keyword evidence="4 8" id="KW-0560">Oxidoreductase</keyword>
<dbReference type="Gene3D" id="1.10.630.10">
    <property type="entry name" value="Cytochrome P450"/>
    <property type="match status" value="1"/>
</dbReference>
<proteinExistence type="inferred from homology"/>
<evidence type="ECO:0000256" key="6">
    <source>
        <dbReference type="ARBA" id="ARBA00023194"/>
    </source>
</evidence>
<feature type="binding site" description="axial binding residue" evidence="7">
    <location>
        <position position="442"/>
    </location>
    <ligand>
        <name>heme</name>
        <dbReference type="ChEBI" id="CHEBI:30413"/>
    </ligand>
    <ligandPart>
        <name>Fe</name>
        <dbReference type="ChEBI" id="CHEBI:18248"/>
    </ligandPart>
</feature>
<dbReference type="GO" id="GO:0004497">
    <property type="term" value="F:monooxygenase activity"/>
    <property type="evidence" value="ECO:0007669"/>
    <property type="project" value="UniProtKB-KW"/>
</dbReference>
<dbReference type="PRINTS" id="PR00463">
    <property type="entry name" value="EP450I"/>
</dbReference>
<reference evidence="10" key="2">
    <citation type="submission" date="2023-07" db="EMBL/GenBank/DDBJ databases">
        <authorList>
            <consortium name="Lawrence Berkeley National Laboratory"/>
            <person name="Haridas S."/>
            <person name="Hensen N."/>
            <person name="Bonometti L."/>
            <person name="Westerberg I."/>
            <person name="Brannstrom I.O."/>
            <person name="Guillou S."/>
            <person name="Cros-Aarteil S."/>
            <person name="Calhoun S."/>
            <person name="Kuo A."/>
            <person name="Mondo S."/>
            <person name="Pangilinan J."/>
            <person name="Riley R."/>
            <person name="LaButti K."/>
            <person name="Andreopoulos B."/>
            <person name="Lipzen A."/>
            <person name="Chen C."/>
            <person name="Yanf M."/>
            <person name="Daum C."/>
            <person name="Ng V."/>
            <person name="Clum A."/>
            <person name="Steindorff A."/>
            <person name="Ohm R."/>
            <person name="Martin F."/>
            <person name="Silar P."/>
            <person name="Natvig D."/>
            <person name="Lalanne C."/>
            <person name="Gautier V."/>
            <person name="Ament-velasquez S.L."/>
            <person name="Kruys A."/>
            <person name="Hutchinson M.I."/>
            <person name="Powell A.J."/>
            <person name="Barry K."/>
            <person name="Miller A.N."/>
            <person name="Grigoriev I.V."/>
            <person name="Debuchy R."/>
            <person name="Gladieux P."/>
            <person name="Thoren M.H."/>
            <person name="Johannesson H."/>
        </authorList>
    </citation>
    <scope>NUCLEOTIDE SEQUENCE</scope>
    <source>
        <strain evidence="10">FGSC 1904</strain>
    </source>
</reference>
<dbReference type="GO" id="GO:0017000">
    <property type="term" value="P:antibiotic biosynthetic process"/>
    <property type="evidence" value="ECO:0007669"/>
    <property type="project" value="UniProtKB-KW"/>
</dbReference>
<dbReference type="GO" id="GO:0020037">
    <property type="term" value="F:heme binding"/>
    <property type="evidence" value="ECO:0007669"/>
    <property type="project" value="InterPro"/>
</dbReference>
<dbReference type="SUPFAM" id="SSF48264">
    <property type="entry name" value="Cytochrome P450"/>
    <property type="match status" value="1"/>
</dbReference>
<evidence type="ECO:0000256" key="3">
    <source>
        <dbReference type="ARBA" id="ARBA00022723"/>
    </source>
</evidence>
<dbReference type="InterPro" id="IPR001128">
    <property type="entry name" value="Cyt_P450"/>
</dbReference>
<feature type="transmembrane region" description="Helical" evidence="9">
    <location>
        <begin position="290"/>
        <end position="311"/>
    </location>
</feature>
<dbReference type="AlphaFoldDB" id="A0AAE0PLS4"/>
<dbReference type="PRINTS" id="PR00385">
    <property type="entry name" value="P450"/>
</dbReference>
<evidence type="ECO:0000256" key="7">
    <source>
        <dbReference type="PIRSR" id="PIRSR602401-1"/>
    </source>
</evidence>
<keyword evidence="9" id="KW-1133">Transmembrane helix</keyword>
<dbReference type="PANTHER" id="PTHR46300:SF6">
    <property type="entry name" value="CYTOCHROME P450 2C30"/>
    <property type="match status" value="1"/>
</dbReference>
<comment type="similarity">
    <text evidence="2 8">Belongs to the cytochrome P450 family.</text>
</comment>
<dbReference type="InterPro" id="IPR050364">
    <property type="entry name" value="Cytochrome_P450_fung"/>
</dbReference>
<evidence type="ECO:0000313" key="10">
    <source>
        <dbReference type="EMBL" id="KAK3402388.1"/>
    </source>
</evidence>
<evidence type="ECO:0000256" key="5">
    <source>
        <dbReference type="ARBA" id="ARBA00023004"/>
    </source>
</evidence>
<dbReference type="Proteomes" id="UP001281003">
    <property type="component" value="Unassembled WGS sequence"/>
</dbReference>